<gene>
    <name evidence="13" type="primary">atpF</name>
    <name evidence="15" type="ORF">EZI54_11750</name>
</gene>
<dbReference type="EMBL" id="SJDL01000016">
    <property type="protein sequence ID" value="TBW55489.1"/>
    <property type="molecule type" value="Genomic_DNA"/>
</dbReference>
<keyword evidence="16" id="KW-1185">Reference proteome</keyword>
<organism evidence="15 16">
    <name type="scientific">Marinobacter halodurans</name>
    <dbReference type="NCBI Taxonomy" id="2528979"/>
    <lineage>
        <taxon>Bacteria</taxon>
        <taxon>Pseudomonadati</taxon>
        <taxon>Pseudomonadota</taxon>
        <taxon>Gammaproteobacteria</taxon>
        <taxon>Pseudomonadales</taxon>
        <taxon>Marinobacteraceae</taxon>
        <taxon>Marinobacter</taxon>
    </lineage>
</organism>
<keyword evidence="13" id="KW-1003">Cell membrane</keyword>
<evidence type="ECO:0000256" key="1">
    <source>
        <dbReference type="ARBA" id="ARBA00005513"/>
    </source>
</evidence>
<evidence type="ECO:0000313" key="15">
    <source>
        <dbReference type="EMBL" id="TBW55489.1"/>
    </source>
</evidence>
<comment type="subunit">
    <text evidence="13">F-type ATPases have 2 components, F(1) - the catalytic core - and F(0) - the membrane proton channel. F(1) has five subunits: alpha(3), beta(3), gamma(1), delta(1), epsilon(1). F(0) has three main subunits: a(1), b(2) and c(10-14). The alpha and beta chains form an alternating ring which encloses part of the gamma chain. F(1) is attached to F(0) by a central stalk formed by the gamma and epsilon chains, while a peripheral stalk is formed by the delta and b chains.</text>
</comment>
<dbReference type="InterPro" id="IPR050059">
    <property type="entry name" value="ATP_synthase_B_chain"/>
</dbReference>
<keyword evidence="3 13" id="KW-0138">CF(0)</keyword>
<comment type="function">
    <text evidence="11">Component of the F(0) channel, it forms part of the peripheral stalk, linking F(1) to F(0). The b'-subunit is a diverged and duplicated form of b found in plants and photosynthetic bacteria.</text>
</comment>
<evidence type="ECO:0000313" key="16">
    <source>
        <dbReference type="Proteomes" id="UP000313645"/>
    </source>
</evidence>
<evidence type="ECO:0000256" key="14">
    <source>
        <dbReference type="SAM" id="Coils"/>
    </source>
</evidence>
<dbReference type="PANTHER" id="PTHR33445">
    <property type="entry name" value="ATP SYNTHASE SUBUNIT B', CHLOROPLASTIC"/>
    <property type="match status" value="1"/>
</dbReference>
<feature type="transmembrane region" description="Helical" evidence="13">
    <location>
        <begin position="6"/>
        <end position="22"/>
    </location>
</feature>
<comment type="function">
    <text evidence="10 13">F(1)F(0) ATP synthase produces ATP from ADP in the presence of a proton or sodium gradient. F-type ATPases consist of two structural domains, F(1) containing the extramembraneous catalytic core and F(0) containing the membrane proton channel, linked together by a central stalk and a peripheral stalk. During catalysis, ATP synthesis in the catalytic domain of F(1) is coupled via a rotary mechanism of the central stalk subunits to proton translocation.</text>
</comment>
<accession>A0ABY1ZK41</accession>
<evidence type="ECO:0000256" key="8">
    <source>
        <dbReference type="ARBA" id="ARBA00023136"/>
    </source>
</evidence>
<reference evidence="15 16" key="1">
    <citation type="submission" date="2019-02" db="EMBL/GenBank/DDBJ databases">
        <title>Marinobacter halodurans sp. nov., a marine bacterium isolated from sea tidal flat.</title>
        <authorList>
            <person name="Yoo Y."/>
            <person name="Lee D.W."/>
            <person name="Kim B.S."/>
            <person name="Kim J.-J."/>
        </authorList>
    </citation>
    <scope>NUCLEOTIDE SEQUENCE [LARGE SCALE GENOMIC DNA]</scope>
    <source>
        <strain evidence="15 16">YJ-S3-2</strain>
    </source>
</reference>
<keyword evidence="7 13" id="KW-0406">Ion transport</keyword>
<keyword evidence="2 13" id="KW-0813">Transport</keyword>
<dbReference type="HAMAP" id="MF_01398">
    <property type="entry name" value="ATP_synth_b_bprime"/>
    <property type="match status" value="1"/>
</dbReference>
<dbReference type="Proteomes" id="UP000313645">
    <property type="component" value="Unassembled WGS sequence"/>
</dbReference>
<comment type="caution">
    <text evidence="15">The sequence shown here is derived from an EMBL/GenBank/DDBJ whole genome shotgun (WGS) entry which is preliminary data.</text>
</comment>
<keyword evidence="14" id="KW-0175">Coiled coil</keyword>
<evidence type="ECO:0000256" key="4">
    <source>
        <dbReference type="ARBA" id="ARBA00022692"/>
    </source>
</evidence>
<keyword evidence="5 13" id="KW-0375">Hydrogen ion transport</keyword>
<protein>
    <recommendedName>
        <fullName evidence="13">ATP synthase subunit b</fullName>
    </recommendedName>
    <alternativeName>
        <fullName evidence="13">ATP synthase F(0) sector subunit b</fullName>
    </alternativeName>
    <alternativeName>
        <fullName evidence="13">ATPase subunit I</fullName>
    </alternativeName>
    <alternativeName>
        <fullName evidence="13">F-type ATPase subunit b</fullName>
        <shortName evidence="13">F-ATPase subunit b</shortName>
    </alternativeName>
</protein>
<dbReference type="CDD" id="cd06503">
    <property type="entry name" value="ATP-synt_Fo_b"/>
    <property type="match status" value="1"/>
</dbReference>
<evidence type="ECO:0000256" key="6">
    <source>
        <dbReference type="ARBA" id="ARBA00022989"/>
    </source>
</evidence>
<sequence>MSIDWITVIAQIANFLVLVWLLKRFLYKPILNGIDARETEIARRMGEAGAAREEAEAAEKSFHARMAQLQADRDAAVAKALKATEEERAALLAETHTRLAREQRELHVHMEQERQKFLARLQQAGAQTLVALTRKALRELADETLEAAMVRQVLGQLAARADELAQAAGSDTTALVTTRAPLPEDLQAQLHRETDRHLPGFDLRFATNAVQSPGLILQVGGAQLSWTVDSYTDELTTLLDERLAAEASGRGDTPHAG</sequence>
<evidence type="ECO:0000256" key="9">
    <source>
        <dbReference type="ARBA" id="ARBA00023310"/>
    </source>
</evidence>
<evidence type="ECO:0000256" key="11">
    <source>
        <dbReference type="ARBA" id="ARBA00025614"/>
    </source>
</evidence>
<comment type="subcellular location">
    <subcellularLocation>
        <location evidence="13">Cell membrane</location>
        <topology evidence="13">Single-pass membrane protein</topology>
    </subcellularLocation>
    <subcellularLocation>
        <location evidence="12">Endomembrane system</location>
        <topology evidence="12">Single-pass membrane protein</topology>
    </subcellularLocation>
</comment>
<proteinExistence type="inferred from homology"/>
<evidence type="ECO:0000256" key="2">
    <source>
        <dbReference type="ARBA" id="ARBA00022448"/>
    </source>
</evidence>
<evidence type="ECO:0000256" key="10">
    <source>
        <dbReference type="ARBA" id="ARBA00025198"/>
    </source>
</evidence>
<dbReference type="Pfam" id="PF00430">
    <property type="entry name" value="ATP-synt_B"/>
    <property type="match status" value="1"/>
</dbReference>
<keyword evidence="8 13" id="KW-0472">Membrane</keyword>
<keyword evidence="9 13" id="KW-0066">ATP synthesis</keyword>
<evidence type="ECO:0000256" key="7">
    <source>
        <dbReference type="ARBA" id="ARBA00023065"/>
    </source>
</evidence>
<keyword evidence="4 13" id="KW-0812">Transmembrane</keyword>
<dbReference type="RefSeq" id="WP_131482075.1">
    <property type="nucleotide sequence ID" value="NZ_SJDL01000016.1"/>
</dbReference>
<evidence type="ECO:0000256" key="12">
    <source>
        <dbReference type="ARBA" id="ARBA00037847"/>
    </source>
</evidence>
<comment type="similarity">
    <text evidence="1 13">Belongs to the ATPase B chain family.</text>
</comment>
<evidence type="ECO:0000256" key="3">
    <source>
        <dbReference type="ARBA" id="ARBA00022547"/>
    </source>
</evidence>
<name>A0ABY1ZK41_9GAMM</name>
<dbReference type="PANTHER" id="PTHR33445:SF2">
    <property type="entry name" value="ATP SYNTHASE SUBUNIT B', CHLOROPLASTIC"/>
    <property type="match status" value="1"/>
</dbReference>
<keyword evidence="6 13" id="KW-1133">Transmembrane helix</keyword>
<evidence type="ECO:0000256" key="5">
    <source>
        <dbReference type="ARBA" id="ARBA00022781"/>
    </source>
</evidence>
<evidence type="ECO:0000256" key="13">
    <source>
        <dbReference type="HAMAP-Rule" id="MF_01398"/>
    </source>
</evidence>
<feature type="coiled-coil region" evidence="14">
    <location>
        <begin position="52"/>
        <end position="86"/>
    </location>
</feature>
<dbReference type="InterPro" id="IPR002146">
    <property type="entry name" value="ATP_synth_b/b'su_bac/chlpt"/>
</dbReference>